<proteinExistence type="predicted"/>
<gene>
    <name evidence="1" type="ORF">F7R25_11400</name>
</gene>
<evidence type="ECO:0000313" key="1">
    <source>
        <dbReference type="EMBL" id="KAB0638700.1"/>
    </source>
</evidence>
<reference evidence="1 2" key="1">
    <citation type="submission" date="2019-09" db="EMBL/GenBank/DDBJ databases">
        <title>Draft genome sequences of 48 bacterial type strains from the CCUG.</title>
        <authorList>
            <person name="Tunovic T."/>
            <person name="Pineiro-Iglesias B."/>
            <person name="Unosson C."/>
            <person name="Inganas E."/>
            <person name="Ohlen M."/>
            <person name="Cardew S."/>
            <person name="Jensie-Markopoulos S."/>
            <person name="Salva-Serra F."/>
            <person name="Jaen-Luchoro D."/>
            <person name="Karlsson R."/>
            <person name="Svensson-Stadler L."/>
            <person name="Chun J."/>
            <person name="Moore E."/>
        </authorList>
    </citation>
    <scope>NUCLEOTIDE SEQUENCE [LARGE SCALE GENOMIC DNA]</scope>
    <source>
        <strain evidence="1 2">CCUG 65686</strain>
    </source>
</reference>
<protein>
    <submittedName>
        <fullName evidence="1">Uncharacterized protein</fullName>
    </submittedName>
</protein>
<sequence length="87" mass="9542">MSDQISITIDNVGLNTIYSGGHYVTLVKDVVAQPPAQGSLPIAWIAFQSLVTAATTLHISVDSARPRPRSTCRITWRCSCRRGRTAW</sequence>
<dbReference type="EMBL" id="VZOK01000013">
    <property type="protein sequence ID" value="KAB0638700.1"/>
    <property type="molecule type" value="Genomic_DNA"/>
</dbReference>
<organism evidence="1 2">
    <name type="scientific">Burkholderia stagnalis</name>
    <dbReference type="NCBI Taxonomy" id="1503054"/>
    <lineage>
        <taxon>Bacteria</taxon>
        <taxon>Pseudomonadati</taxon>
        <taxon>Pseudomonadota</taxon>
        <taxon>Betaproteobacteria</taxon>
        <taxon>Burkholderiales</taxon>
        <taxon>Burkholderiaceae</taxon>
        <taxon>Burkholderia</taxon>
        <taxon>Burkholderia cepacia complex</taxon>
    </lineage>
</organism>
<comment type="caution">
    <text evidence="1">The sequence shown here is derived from an EMBL/GenBank/DDBJ whole genome shotgun (WGS) entry which is preliminary data.</text>
</comment>
<dbReference type="AlphaFoldDB" id="A0A6L3MYU6"/>
<accession>A0A6L3MYU6</accession>
<name>A0A6L3MYU6_9BURK</name>
<dbReference type="Proteomes" id="UP000473470">
    <property type="component" value="Unassembled WGS sequence"/>
</dbReference>
<evidence type="ECO:0000313" key="2">
    <source>
        <dbReference type="Proteomes" id="UP000473470"/>
    </source>
</evidence>